<dbReference type="GO" id="GO:0016020">
    <property type="term" value="C:membrane"/>
    <property type="evidence" value="ECO:0007669"/>
    <property type="project" value="UniProtKB-SubCell"/>
</dbReference>
<organism evidence="3 4">
    <name type="scientific">Ichthyophthirius multifiliis</name>
    <name type="common">White spot disease agent</name>
    <name type="synonym">Ich</name>
    <dbReference type="NCBI Taxonomy" id="5932"/>
    <lineage>
        <taxon>Eukaryota</taxon>
        <taxon>Sar</taxon>
        <taxon>Alveolata</taxon>
        <taxon>Ciliophora</taxon>
        <taxon>Intramacronucleata</taxon>
        <taxon>Oligohymenophorea</taxon>
        <taxon>Hymenostomatida</taxon>
        <taxon>Ophryoglenina</taxon>
        <taxon>Ichthyophthirius</taxon>
    </lineage>
</organism>
<reference evidence="3 4" key="1">
    <citation type="submission" date="2011-07" db="EMBL/GenBank/DDBJ databases">
        <authorList>
            <person name="Coyne R."/>
            <person name="Brami D."/>
            <person name="Johnson J."/>
            <person name="Hostetler J."/>
            <person name="Hannick L."/>
            <person name="Clark T."/>
            <person name="Cassidy-Hanley D."/>
            <person name="Inman J."/>
        </authorList>
    </citation>
    <scope>NUCLEOTIDE SEQUENCE [LARGE SCALE GENOMIC DNA]</scope>
    <source>
        <strain evidence="3 4">G5</strain>
    </source>
</reference>
<dbReference type="InterPro" id="IPR004345">
    <property type="entry name" value="TB2_DP1_HVA22"/>
</dbReference>
<dbReference type="Gene3D" id="3.40.50.150">
    <property type="entry name" value="Vaccinia Virus protein VP39"/>
    <property type="match status" value="1"/>
</dbReference>
<dbReference type="RefSeq" id="XP_004034929.1">
    <property type="nucleotide sequence ID" value="XM_004034881.1"/>
</dbReference>
<dbReference type="Proteomes" id="UP000008983">
    <property type="component" value="Unassembled WGS sequence"/>
</dbReference>
<dbReference type="PANTHER" id="PTHR12300">
    <property type="entry name" value="HVA22-LIKE PROTEINS"/>
    <property type="match status" value="1"/>
</dbReference>
<evidence type="ECO:0000256" key="2">
    <source>
        <dbReference type="SAM" id="Phobius"/>
    </source>
</evidence>
<dbReference type="eggNOG" id="KOG1725">
    <property type="taxonomic scope" value="Eukaryota"/>
</dbReference>
<comment type="similarity">
    <text evidence="1">Belongs to the DP1 family.</text>
</comment>
<keyword evidence="2" id="KW-1133">Transmembrane helix</keyword>
<sequence>MNWIISNVKDLKEFENESFDVIFDKATMDALVTDEGSQWKPNPETVEDCKLMCQDFQDVKPLYDASQKLGVKPGLLVLVSFFACLFFVVLGFLGKFLTSVVGILYPGYMSFKAIETKDDNDDKQWLTYWVVFGFLHIFDAPLGWLLSFFPFYYPLKLMFYIFLFYPKTKGALKIYNSFLREKISKYQSFIDGYLKKDSK</sequence>
<feature type="transmembrane region" description="Helical" evidence="2">
    <location>
        <begin position="75"/>
        <end position="105"/>
    </location>
</feature>
<keyword evidence="4" id="KW-1185">Reference proteome</keyword>
<dbReference type="InterPro" id="IPR029063">
    <property type="entry name" value="SAM-dependent_MTases_sf"/>
</dbReference>
<protein>
    <submittedName>
        <fullName evidence="3">TB2 HVA22 family protein, putative</fullName>
    </submittedName>
</protein>
<dbReference type="STRING" id="857967.G0QTL7"/>
<accession>G0QTL7</accession>
<comment type="subcellular location">
    <subcellularLocation>
        <location evidence="1">Membrane</location>
        <topology evidence="1">Multi-pass membrane protein</topology>
    </subcellularLocation>
</comment>
<gene>
    <name evidence="3" type="ORF">IMG5_109610</name>
</gene>
<dbReference type="OrthoDB" id="290016at2759"/>
<keyword evidence="2" id="KW-0472">Membrane</keyword>
<proteinExistence type="inferred from homology"/>
<feature type="transmembrane region" description="Helical" evidence="2">
    <location>
        <begin position="125"/>
        <end position="153"/>
    </location>
</feature>
<dbReference type="OMA" id="AWNGSQM"/>
<name>G0QTL7_ICHMU</name>
<dbReference type="GeneID" id="14907582"/>
<evidence type="ECO:0000313" key="3">
    <source>
        <dbReference type="EMBL" id="EGR31443.1"/>
    </source>
</evidence>
<dbReference type="AlphaFoldDB" id="G0QTL7"/>
<dbReference type="InParanoid" id="G0QTL7"/>
<dbReference type="PANTHER" id="PTHR12300:SF117">
    <property type="entry name" value="LP05237P-RELATED"/>
    <property type="match status" value="1"/>
</dbReference>
<keyword evidence="2" id="KW-0812">Transmembrane</keyword>
<evidence type="ECO:0000256" key="1">
    <source>
        <dbReference type="RuleBase" id="RU362006"/>
    </source>
</evidence>
<dbReference type="Pfam" id="PF03134">
    <property type="entry name" value="TB2_DP1_HVA22"/>
    <property type="match status" value="1"/>
</dbReference>
<dbReference type="EMBL" id="GL983863">
    <property type="protein sequence ID" value="EGR31443.1"/>
    <property type="molecule type" value="Genomic_DNA"/>
</dbReference>
<evidence type="ECO:0000313" key="4">
    <source>
        <dbReference type="Proteomes" id="UP000008983"/>
    </source>
</evidence>